<dbReference type="OrthoDB" id="3143933at2759"/>
<keyword evidence="2" id="KW-1185">Reference proteome</keyword>
<proteinExistence type="predicted"/>
<sequence>MIYREEGQTVLTYCYPDVLEVLKQYGASVAHAADSVRSPIPIVHLPPLVSQRYVFEKDCQLDDRDEWFVTHPWNTPNFSRGDNAISILTTSRAEGARPGAADAMANFVPTYRTLTHHWFTPPSAEELADPHLGIEPAIPLRRWTFHVTDTIGVGVDHSEIICPGSNGTHLLWVWGNLTIHEGNPFDSDDPEDDVDIRIEKRIHIATLPQDPEWHPSRPGYPSEAVVRDLLIDPNLIDLARIATTDIEDCHGILALAMNPNDRRESFIHLLSY</sequence>
<evidence type="ECO:0000313" key="1">
    <source>
        <dbReference type="EMBL" id="KIO23297.1"/>
    </source>
</evidence>
<protein>
    <submittedName>
        <fullName evidence="1">Uncharacterized protein</fullName>
    </submittedName>
</protein>
<reference evidence="2" key="2">
    <citation type="submission" date="2015-01" db="EMBL/GenBank/DDBJ databases">
        <title>Evolutionary Origins and Diversification of the Mycorrhizal Mutualists.</title>
        <authorList>
            <consortium name="DOE Joint Genome Institute"/>
            <consortium name="Mycorrhizal Genomics Consortium"/>
            <person name="Kohler A."/>
            <person name="Kuo A."/>
            <person name="Nagy L.G."/>
            <person name="Floudas D."/>
            <person name="Copeland A."/>
            <person name="Barry K.W."/>
            <person name="Cichocki N."/>
            <person name="Veneault-Fourrey C."/>
            <person name="LaButti K."/>
            <person name="Lindquist E.A."/>
            <person name="Lipzen A."/>
            <person name="Lundell T."/>
            <person name="Morin E."/>
            <person name="Murat C."/>
            <person name="Riley R."/>
            <person name="Ohm R."/>
            <person name="Sun H."/>
            <person name="Tunlid A."/>
            <person name="Henrissat B."/>
            <person name="Grigoriev I.V."/>
            <person name="Hibbett D.S."/>
            <person name="Martin F."/>
        </authorList>
    </citation>
    <scope>NUCLEOTIDE SEQUENCE [LARGE SCALE GENOMIC DNA]</scope>
    <source>
        <strain evidence="2">MUT 4182</strain>
    </source>
</reference>
<reference evidence="1 2" key="1">
    <citation type="submission" date="2014-04" db="EMBL/GenBank/DDBJ databases">
        <authorList>
            <consortium name="DOE Joint Genome Institute"/>
            <person name="Kuo A."/>
            <person name="Girlanda M."/>
            <person name="Perotto S."/>
            <person name="Kohler A."/>
            <person name="Nagy L.G."/>
            <person name="Floudas D."/>
            <person name="Copeland A."/>
            <person name="Barry K.W."/>
            <person name="Cichocki N."/>
            <person name="Veneault-Fourrey C."/>
            <person name="LaButti K."/>
            <person name="Lindquist E.A."/>
            <person name="Lipzen A."/>
            <person name="Lundell T."/>
            <person name="Morin E."/>
            <person name="Murat C."/>
            <person name="Sun H."/>
            <person name="Tunlid A."/>
            <person name="Henrissat B."/>
            <person name="Grigoriev I.V."/>
            <person name="Hibbett D.S."/>
            <person name="Martin F."/>
            <person name="Nordberg H.P."/>
            <person name="Cantor M.N."/>
            <person name="Hua S.X."/>
        </authorList>
    </citation>
    <scope>NUCLEOTIDE SEQUENCE [LARGE SCALE GENOMIC DNA]</scope>
    <source>
        <strain evidence="1 2">MUT 4182</strain>
    </source>
</reference>
<dbReference type="HOGENOM" id="CLU_1023753_0_0_1"/>
<dbReference type="Proteomes" id="UP000054248">
    <property type="component" value="Unassembled WGS sequence"/>
</dbReference>
<dbReference type="EMBL" id="KN823088">
    <property type="protein sequence ID" value="KIO23297.1"/>
    <property type="molecule type" value="Genomic_DNA"/>
</dbReference>
<name>A0A0C3LPF9_9AGAM</name>
<organism evidence="1 2">
    <name type="scientific">Tulasnella calospora MUT 4182</name>
    <dbReference type="NCBI Taxonomy" id="1051891"/>
    <lineage>
        <taxon>Eukaryota</taxon>
        <taxon>Fungi</taxon>
        <taxon>Dikarya</taxon>
        <taxon>Basidiomycota</taxon>
        <taxon>Agaricomycotina</taxon>
        <taxon>Agaricomycetes</taxon>
        <taxon>Cantharellales</taxon>
        <taxon>Tulasnellaceae</taxon>
        <taxon>Tulasnella</taxon>
    </lineage>
</organism>
<dbReference type="AlphaFoldDB" id="A0A0C3LPF9"/>
<evidence type="ECO:0000313" key="2">
    <source>
        <dbReference type="Proteomes" id="UP000054248"/>
    </source>
</evidence>
<gene>
    <name evidence="1" type="ORF">M407DRAFT_110788</name>
</gene>
<accession>A0A0C3LPF9</accession>